<protein>
    <submittedName>
        <fullName evidence="3">Uncharacterized protein</fullName>
    </submittedName>
</protein>
<dbReference type="EMBL" id="AGNL01015831">
    <property type="protein sequence ID" value="EJK65433.1"/>
    <property type="molecule type" value="Genomic_DNA"/>
</dbReference>
<feature type="compositionally biased region" description="Acidic residues" evidence="1">
    <location>
        <begin position="83"/>
        <end position="100"/>
    </location>
</feature>
<evidence type="ECO:0000313" key="3">
    <source>
        <dbReference type="EMBL" id="EJK65433.1"/>
    </source>
</evidence>
<feature type="chain" id="PRO_5003837158" evidence="2">
    <location>
        <begin position="20"/>
        <end position="160"/>
    </location>
</feature>
<feature type="compositionally biased region" description="Acidic residues" evidence="1">
    <location>
        <begin position="144"/>
        <end position="160"/>
    </location>
</feature>
<evidence type="ECO:0000256" key="1">
    <source>
        <dbReference type="SAM" id="MobiDB-lite"/>
    </source>
</evidence>
<accession>K0SGW1</accession>
<organism evidence="3 4">
    <name type="scientific">Thalassiosira oceanica</name>
    <name type="common">Marine diatom</name>
    <dbReference type="NCBI Taxonomy" id="159749"/>
    <lineage>
        <taxon>Eukaryota</taxon>
        <taxon>Sar</taxon>
        <taxon>Stramenopiles</taxon>
        <taxon>Ochrophyta</taxon>
        <taxon>Bacillariophyta</taxon>
        <taxon>Coscinodiscophyceae</taxon>
        <taxon>Thalassiosirophycidae</taxon>
        <taxon>Thalassiosirales</taxon>
        <taxon>Thalassiosiraceae</taxon>
        <taxon>Thalassiosira</taxon>
    </lineage>
</organism>
<sequence>MKTTIVLVCLLGAVAAAEAGLRGAAIAMDQAEADDPASENADSCALICKRIRLVVRKQDECVERCLLDNDASEGRSINHIDGGDDGEQDESDDPVIESEDTASACALRCKRLRLVGRKRGECVESCLLDTDASEGRSINHIDGGDDGEQDENDDTESEAV</sequence>
<feature type="compositionally biased region" description="Basic and acidic residues" evidence="1">
    <location>
        <begin position="73"/>
        <end position="82"/>
    </location>
</feature>
<feature type="signal peptide" evidence="2">
    <location>
        <begin position="1"/>
        <end position="19"/>
    </location>
</feature>
<keyword evidence="4" id="KW-1185">Reference proteome</keyword>
<comment type="caution">
    <text evidence="3">The sequence shown here is derived from an EMBL/GenBank/DDBJ whole genome shotgun (WGS) entry which is preliminary data.</text>
</comment>
<feature type="region of interest" description="Disordered" evidence="1">
    <location>
        <begin position="73"/>
        <end position="101"/>
    </location>
</feature>
<name>K0SGW1_THAOC</name>
<keyword evidence="2" id="KW-0732">Signal</keyword>
<dbReference type="Proteomes" id="UP000266841">
    <property type="component" value="Unassembled WGS sequence"/>
</dbReference>
<feature type="region of interest" description="Disordered" evidence="1">
    <location>
        <begin position="135"/>
        <end position="160"/>
    </location>
</feature>
<dbReference type="AlphaFoldDB" id="K0SGW1"/>
<reference evidence="3 4" key="1">
    <citation type="journal article" date="2012" name="Genome Biol.">
        <title>Genome and low-iron response of an oceanic diatom adapted to chronic iron limitation.</title>
        <authorList>
            <person name="Lommer M."/>
            <person name="Specht M."/>
            <person name="Roy A.S."/>
            <person name="Kraemer L."/>
            <person name="Andreson R."/>
            <person name="Gutowska M.A."/>
            <person name="Wolf J."/>
            <person name="Bergner S.V."/>
            <person name="Schilhabel M.B."/>
            <person name="Klostermeier U.C."/>
            <person name="Beiko R.G."/>
            <person name="Rosenstiel P."/>
            <person name="Hippler M."/>
            <person name="Laroche J."/>
        </authorList>
    </citation>
    <scope>NUCLEOTIDE SEQUENCE [LARGE SCALE GENOMIC DNA]</scope>
    <source>
        <strain evidence="3 4">CCMP1005</strain>
    </source>
</reference>
<evidence type="ECO:0000313" key="4">
    <source>
        <dbReference type="Proteomes" id="UP000266841"/>
    </source>
</evidence>
<gene>
    <name evidence="3" type="ORF">THAOC_13705</name>
</gene>
<evidence type="ECO:0000256" key="2">
    <source>
        <dbReference type="SAM" id="SignalP"/>
    </source>
</evidence>
<proteinExistence type="predicted"/>